<evidence type="ECO:0000313" key="1">
    <source>
        <dbReference type="EMBL" id="KAG0460401.1"/>
    </source>
</evidence>
<dbReference type="OrthoDB" id="442176at2759"/>
<keyword evidence="2" id="KW-1185">Reference proteome</keyword>
<dbReference type="AlphaFoldDB" id="A0A835PU35"/>
<name>A0A835PU35_VANPL</name>
<protein>
    <submittedName>
        <fullName evidence="1">Uncharacterized protein</fullName>
    </submittedName>
</protein>
<dbReference type="Proteomes" id="UP000636800">
    <property type="component" value="Chromosome 11"/>
</dbReference>
<reference evidence="1 2" key="1">
    <citation type="journal article" date="2020" name="Nat. Food">
        <title>A phased Vanilla planifolia genome enables genetic improvement of flavour and production.</title>
        <authorList>
            <person name="Hasing T."/>
            <person name="Tang H."/>
            <person name="Brym M."/>
            <person name="Khazi F."/>
            <person name="Huang T."/>
            <person name="Chambers A.H."/>
        </authorList>
    </citation>
    <scope>NUCLEOTIDE SEQUENCE [LARGE SCALE GENOMIC DNA]</scope>
    <source>
        <tissue evidence="1">Leaf</tissue>
    </source>
</reference>
<evidence type="ECO:0000313" key="2">
    <source>
        <dbReference type="Proteomes" id="UP000636800"/>
    </source>
</evidence>
<accession>A0A835PU35</accession>
<gene>
    <name evidence="1" type="ORF">HPP92_020698</name>
</gene>
<comment type="caution">
    <text evidence="1">The sequence shown here is derived from an EMBL/GenBank/DDBJ whole genome shotgun (WGS) entry which is preliminary data.</text>
</comment>
<sequence length="95" mass="10312">MAEVSRKGDTASNVFYVTDAAGRPANVKTIDAVIEKIGAGNVRVCEDPIQATGRNRPGWGEDLSAGGYLSSLVKRNLYNSGLTKFLFLITNYMIR</sequence>
<organism evidence="1 2">
    <name type="scientific">Vanilla planifolia</name>
    <name type="common">Vanilla</name>
    <dbReference type="NCBI Taxonomy" id="51239"/>
    <lineage>
        <taxon>Eukaryota</taxon>
        <taxon>Viridiplantae</taxon>
        <taxon>Streptophyta</taxon>
        <taxon>Embryophyta</taxon>
        <taxon>Tracheophyta</taxon>
        <taxon>Spermatophyta</taxon>
        <taxon>Magnoliopsida</taxon>
        <taxon>Liliopsida</taxon>
        <taxon>Asparagales</taxon>
        <taxon>Orchidaceae</taxon>
        <taxon>Vanilloideae</taxon>
        <taxon>Vanilleae</taxon>
        <taxon>Vanilla</taxon>
    </lineage>
</organism>
<proteinExistence type="predicted"/>
<dbReference type="EMBL" id="JADCNL010000011">
    <property type="protein sequence ID" value="KAG0460401.1"/>
    <property type="molecule type" value="Genomic_DNA"/>
</dbReference>